<keyword evidence="2" id="KW-1185">Reference proteome</keyword>
<evidence type="ECO:0000313" key="1">
    <source>
        <dbReference type="Ensembl" id="ENSSFAP00005034498.1"/>
    </source>
</evidence>
<accession>A0A672HZ03</accession>
<name>A0A672HZ03_SALFA</name>
<evidence type="ECO:0000313" key="2">
    <source>
        <dbReference type="Proteomes" id="UP000472267"/>
    </source>
</evidence>
<dbReference type="InParanoid" id="A0A672HZ03"/>
<protein>
    <submittedName>
        <fullName evidence="1">Uncharacterized protein</fullName>
    </submittedName>
</protein>
<organism evidence="1 2">
    <name type="scientific">Salarias fasciatus</name>
    <name type="common">Jewelled blenny</name>
    <name type="synonym">Blennius fasciatus</name>
    <dbReference type="NCBI Taxonomy" id="181472"/>
    <lineage>
        <taxon>Eukaryota</taxon>
        <taxon>Metazoa</taxon>
        <taxon>Chordata</taxon>
        <taxon>Craniata</taxon>
        <taxon>Vertebrata</taxon>
        <taxon>Euteleostomi</taxon>
        <taxon>Actinopterygii</taxon>
        <taxon>Neopterygii</taxon>
        <taxon>Teleostei</taxon>
        <taxon>Neoteleostei</taxon>
        <taxon>Acanthomorphata</taxon>
        <taxon>Ovalentaria</taxon>
        <taxon>Blenniimorphae</taxon>
        <taxon>Blenniiformes</taxon>
        <taxon>Blennioidei</taxon>
        <taxon>Blenniidae</taxon>
        <taxon>Salariinae</taxon>
        <taxon>Salarias</taxon>
    </lineage>
</organism>
<dbReference type="Proteomes" id="UP000472267">
    <property type="component" value="Chromosome 20"/>
</dbReference>
<reference evidence="1" key="2">
    <citation type="submission" date="2025-08" db="UniProtKB">
        <authorList>
            <consortium name="Ensembl"/>
        </authorList>
    </citation>
    <scope>IDENTIFICATION</scope>
</reference>
<reference evidence="1" key="3">
    <citation type="submission" date="2025-09" db="UniProtKB">
        <authorList>
            <consortium name="Ensembl"/>
        </authorList>
    </citation>
    <scope>IDENTIFICATION</scope>
</reference>
<proteinExistence type="predicted"/>
<dbReference type="AlphaFoldDB" id="A0A672HZ03"/>
<sequence length="72" mass="8659">MERERQYHFTINIILSITITCMPWYEQSPFETPSLKKRNVDAPLKLAAQHLDEPEKYWDNTLDPLWLMNSSY</sequence>
<reference evidence="1" key="1">
    <citation type="submission" date="2019-06" db="EMBL/GenBank/DDBJ databases">
        <authorList>
            <consortium name="Wellcome Sanger Institute Data Sharing"/>
        </authorList>
    </citation>
    <scope>NUCLEOTIDE SEQUENCE [LARGE SCALE GENOMIC DNA]</scope>
</reference>
<dbReference type="Ensembl" id="ENSSFAT00005035798.1">
    <property type="protein sequence ID" value="ENSSFAP00005034498.1"/>
    <property type="gene ID" value="ENSSFAG00005017512.1"/>
</dbReference>